<evidence type="ECO:0000259" key="3">
    <source>
        <dbReference type="PROSITE" id="PS50212"/>
    </source>
</evidence>
<evidence type="ECO:0000313" key="4">
    <source>
        <dbReference type="EMBL" id="KAF5890283.1"/>
    </source>
</evidence>
<accession>A0A8J4X1G7</accession>
<feature type="non-terminal residue" evidence="4">
    <location>
        <position position="102"/>
    </location>
</feature>
<sequence>MPQTTPFAAKFPQNPYGGGHARYKPVEESYGGLRYHDNNLVSGSLEALIQHLVPTVDYSPDRSYIFTFLLSSRLFLHPFELMSRVCYLCVEHHRVGDPQIDK</sequence>
<dbReference type="EMBL" id="QNUK01000702">
    <property type="protein sequence ID" value="KAF5890283.1"/>
    <property type="molecule type" value="Genomic_DNA"/>
</dbReference>
<comment type="caution">
    <text evidence="4">The sequence shown here is derived from an EMBL/GenBank/DDBJ whole genome shotgun (WGS) entry which is preliminary data.</text>
</comment>
<protein>
    <submittedName>
        <fullName evidence="4">Ras-GEF domain-containing family member 1B-B</fullName>
    </submittedName>
</protein>
<evidence type="ECO:0000313" key="5">
    <source>
        <dbReference type="Proteomes" id="UP000727407"/>
    </source>
</evidence>
<dbReference type="Gene3D" id="1.20.870.10">
    <property type="entry name" value="Son of sevenless (SoS) protein Chain: S domain 1"/>
    <property type="match status" value="1"/>
</dbReference>
<name>A0A8J4X1G7_CLAMG</name>
<dbReference type="InterPro" id="IPR023578">
    <property type="entry name" value="Ras_GEF_dom_sf"/>
</dbReference>
<dbReference type="Proteomes" id="UP000727407">
    <property type="component" value="Unassembled WGS sequence"/>
</dbReference>
<feature type="domain" description="N-terminal Ras-GEF" evidence="3">
    <location>
        <begin position="36"/>
        <end position="102"/>
    </location>
</feature>
<evidence type="ECO:0000256" key="1">
    <source>
        <dbReference type="PROSITE-ProRule" id="PRU00135"/>
    </source>
</evidence>
<dbReference type="InterPro" id="IPR000651">
    <property type="entry name" value="Ras-like_Gua-exchang_fac_N"/>
</dbReference>
<gene>
    <name evidence="4" type="ORF">DAT39_020019</name>
</gene>
<feature type="region of interest" description="Disordered" evidence="2">
    <location>
        <begin position="1"/>
        <end position="20"/>
    </location>
</feature>
<reference evidence="4" key="1">
    <citation type="submission" date="2020-07" db="EMBL/GenBank/DDBJ databases">
        <title>Clarias magur genome sequencing, assembly and annotation.</title>
        <authorList>
            <person name="Kushwaha B."/>
            <person name="Kumar R."/>
            <person name="Das P."/>
            <person name="Joshi C.G."/>
            <person name="Kumar D."/>
            <person name="Nagpure N.S."/>
            <person name="Pandey M."/>
            <person name="Agarwal S."/>
            <person name="Srivastava S."/>
            <person name="Singh M."/>
            <person name="Sahoo L."/>
            <person name="Jayasankar P."/>
            <person name="Meher P.K."/>
            <person name="Koringa P.G."/>
            <person name="Iquebal M.A."/>
            <person name="Das S.P."/>
            <person name="Bit A."/>
            <person name="Patnaik S."/>
            <person name="Patel N."/>
            <person name="Shah T.M."/>
            <person name="Hinsu A."/>
            <person name="Jena J.K."/>
        </authorList>
    </citation>
    <scope>NUCLEOTIDE SEQUENCE</scope>
    <source>
        <strain evidence="4">CIFAMagur01</strain>
        <tissue evidence="4">Testis</tissue>
    </source>
</reference>
<dbReference type="AlphaFoldDB" id="A0A8J4X1G7"/>
<evidence type="ECO:0000256" key="2">
    <source>
        <dbReference type="SAM" id="MobiDB-lite"/>
    </source>
</evidence>
<keyword evidence="5" id="KW-1185">Reference proteome</keyword>
<organism evidence="4 5">
    <name type="scientific">Clarias magur</name>
    <name type="common">Asian catfish</name>
    <name type="synonym">Macropteronotus magur</name>
    <dbReference type="NCBI Taxonomy" id="1594786"/>
    <lineage>
        <taxon>Eukaryota</taxon>
        <taxon>Metazoa</taxon>
        <taxon>Chordata</taxon>
        <taxon>Craniata</taxon>
        <taxon>Vertebrata</taxon>
        <taxon>Euteleostomi</taxon>
        <taxon>Actinopterygii</taxon>
        <taxon>Neopterygii</taxon>
        <taxon>Teleostei</taxon>
        <taxon>Ostariophysi</taxon>
        <taxon>Siluriformes</taxon>
        <taxon>Clariidae</taxon>
        <taxon>Clarias</taxon>
    </lineage>
</organism>
<dbReference type="GO" id="GO:0005085">
    <property type="term" value="F:guanyl-nucleotide exchange factor activity"/>
    <property type="evidence" value="ECO:0007669"/>
    <property type="project" value="UniProtKB-KW"/>
</dbReference>
<dbReference type="SUPFAM" id="SSF48366">
    <property type="entry name" value="Ras GEF"/>
    <property type="match status" value="1"/>
</dbReference>
<dbReference type="OrthoDB" id="20825at2759"/>
<proteinExistence type="predicted"/>
<keyword evidence="1" id="KW-0344">Guanine-nucleotide releasing factor</keyword>
<dbReference type="PROSITE" id="PS50212">
    <property type="entry name" value="RASGEF_NTER"/>
    <property type="match status" value="1"/>
</dbReference>